<dbReference type="InterPro" id="IPR029062">
    <property type="entry name" value="Class_I_gatase-like"/>
</dbReference>
<dbReference type="Proteomes" id="UP000609346">
    <property type="component" value="Unassembled WGS sequence"/>
</dbReference>
<dbReference type="InterPro" id="IPR003476">
    <property type="entry name" value="Glyco_hydro_42"/>
</dbReference>
<dbReference type="InterPro" id="IPR013739">
    <property type="entry name" value="Beta_galactosidase_C"/>
</dbReference>
<dbReference type="InterPro" id="IPR013738">
    <property type="entry name" value="Beta_galactosidase_Trimer"/>
</dbReference>
<reference evidence="12 13" key="1">
    <citation type="submission" date="2020-09" db="EMBL/GenBank/DDBJ databases">
        <title>Paenibacillus sp. strain PR3 16S rRNA gene Genome sequencing and assembly.</title>
        <authorList>
            <person name="Kim J."/>
        </authorList>
    </citation>
    <scope>NUCLEOTIDE SEQUENCE [LARGE SCALE GENOMIC DNA]</scope>
    <source>
        <strain evidence="12 13">PR3</strain>
    </source>
</reference>
<dbReference type="CDD" id="cd03143">
    <property type="entry name" value="A4_beta-galactosidase_middle_domain"/>
    <property type="match status" value="1"/>
</dbReference>
<keyword evidence="6" id="KW-0862">Zinc</keyword>
<evidence type="ECO:0000256" key="5">
    <source>
        <dbReference type="ARBA" id="ARBA00022801"/>
    </source>
</evidence>
<comment type="caution">
    <text evidence="12">The sequence shown here is derived from an EMBL/GenBank/DDBJ whole genome shotgun (WGS) entry which is preliminary data.</text>
</comment>
<feature type="domain" description="Beta-galactosidase C-terminal" evidence="11">
    <location>
        <begin position="608"/>
        <end position="664"/>
    </location>
</feature>
<dbReference type="RefSeq" id="WP_191201720.1">
    <property type="nucleotide sequence ID" value="NZ_JACXZA010000001.1"/>
</dbReference>
<proteinExistence type="inferred from homology"/>
<evidence type="ECO:0000259" key="11">
    <source>
        <dbReference type="Pfam" id="PF08533"/>
    </source>
</evidence>
<feature type="domain" description="Beta-galactosidase trimerisation" evidence="10">
    <location>
        <begin position="391"/>
        <end position="594"/>
    </location>
</feature>
<evidence type="ECO:0000256" key="8">
    <source>
        <dbReference type="PIRNR" id="PIRNR001084"/>
    </source>
</evidence>
<comment type="catalytic activity">
    <reaction evidence="1 8">
        <text>Hydrolysis of terminal non-reducing beta-D-galactose residues in beta-D-galactosides.</text>
        <dbReference type="EC" id="3.2.1.23"/>
    </reaction>
</comment>
<dbReference type="PIRSF" id="PIRSF001084">
    <property type="entry name" value="B-galactosidase"/>
    <property type="match status" value="1"/>
</dbReference>
<evidence type="ECO:0000256" key="3">
    <source>
        <dbReference type="ARBA" id="ARBA00012756"/>
    </source>
</evidence>
<dbReference type="EMBL" id="JACXZA010000001">
    <property type="protein sequence ID" value="MBD3917421.1"/>
    <property type="molecule type" value="Genomic_DNA"/>
</dbReference>
<feature type="domain" description="Glycoside hydrolase family 42 N-terminal" evidence="9">
    <location>
        <begin position="14"/>
        <end position="376"/>
    </location>
</feature>
<keyword evidence="5 8" id="KW-0378">Hydrolase</keyword>
<evidence type="ECO:0000256" key="6">
    <source>
        <dbReference type="ARBA" id="ARBA00022833"/>
    </source>
</evidence>
<evidence type="ECO:0000256" key="2">
    <source>
        <dbReference type="ARBA" id="ARBA00005940"/>
    </source>
</evidence>
<dbReference type="Pfam" id="PF02449">
    <property type="entry name" value="Glyco_hydro_42"/>
    <property type="match status" value="1"/>
</dbReference>
<name>A0ABR8MQV7_9BACL</name>
<evidence type="ECO:0000259" key="9">
    <source>
        <dbReference type="Pfam" id="PF02449"/>
    </source>
</evidence>
<protein>
    <recommendedName>
        <fullName evidence="3 8">Beta-galactosidase</fullName>
        <shortName evidence="8">Beta-gal</shortName>
        <ecNumber evidence="3 8">3.2.1.23</ecNumber>
    </recommendedName>
</protein>
<dbReference type="SUPFAM" id="SSF51445">
    <property type="entry name" value="(Trans)glycosidases"/>
    <property type="match status" value="1"/>
</dbReference>
<evidence type="ECO:0000313" key="12">
    <source>
        <dbReference type="EMBL" id="MBD3917421.1"/>
    </source>
</evidence>
<dbReference type="InterPro" id="IPR013529">
    <property type="entry name" value="Glyco_hydro_42_N"/>
</dbReference>
<comment type="similarity">
    <text evidence="2 8">Belongs to the glycosyl hydrolase 42 family.</text>
</comment>
<evidence type="ECO:0000256" key="1">
    <source>
        <dbReference type="ARBA" id="ARBA00001412"/>
    </source>
</evidence>
<evidence type="ECO:0000313" key="13">
    <source>
        <dbReference type="Proteomes" id="UP000609346"/>
    </source>
</evidence>
<dbReference type="Gene3D" id="3.20.20.80">
    <property type="entry name" value="Glycosidases"/>
    <property type="match status" value="1"/>
</dbReference>
<evidence type="ECO:0000256" key="7">
    <source>
        <dbReference type="ARBA" id="ARBA00023295"/>
    </source>
</evidence>
<evidence type="ECO:0000259" key="10">
    <source>
        <dbReference type="Pfam" id="PF08532"/>
    </source>
</evidence>
<dbReference type="Pfam" id="PF08532">
    <property type="entry name" value="Glyco_hydro_42M"/>
    <property type="match status" value="1"/>
</dbReference>
<dbReference type="PANTHER" id="PTHR36447:SF2">
    <property type="entry name" value="BETA-GALACTOSIDASE YESZ"/>
    <property type="match status" value="1"/>
</dbReference>
<keyword evidence="7 8" id="KW-0326">Glycosidase</keyword>
<dbReference type="Pfam" id="PF08533">
    <property type="entry name" value="Glyco_hydro_42C"/>
    <property type="match status" value="1"/>
</dbReference>
<organism evidence="12 13">
    <name type="scientific">Paenibacillus terricola</name>
    <dbReference type="NCBI Taxonomy" id="2763503"/>
    <lineage>
        <taxon>Bacteria</taxon>
        <taxon>Bacillati</taxon>
        <taxon>Bacillota</taxon>
        <taxon>Bacilli</taxon>
        <taxon>Bacillales</taxon>
        <taxon>Paenibacillaceae</taxon>
        <taxon>Paenibacillus</taxon>
    </lineage>
</organism>
<dbReference type="PANTHER" id="PTHR36447">
    <property type="entry name" value="BETA-GALACTOSIDASE GANA"/>
    <property type="match status" value="1"/>
</dbReference>
<dbReference type="Gene3D" id="3.40.50.880">
    <property type="match status" value="1"/>
</dbReference>
<sequence length="668" mass="73387">MSAKSGKLYHGTAWYPELWDEAVILHDIARMKEAGINVVRIGEFAWSTMEPSEGEINVSLFADIITRLHDEGIDTVMCTPTATPPIWLTHRHPERLHVDERGVLMGHGSRQHICTNNAAFRERAARITEAIASKLGRLPGLIGWQLDNEFKAHVAACHCENCLLLWQGWLEQCYGTIEALNEAWGAAIWSQQYERFDQVPHPGPTPFLHNSSMQTAHRLFSMAGIAQFADEQAAIIRRFSDAPITHNSSIAFHVDNERLFEHLDFASFDTYASAENYAAYLINCDLFRNYKPGRGYWLMETSPSYSGSLQSAAVPHPQGYVAAESVAAYALGAEAFCYWHWRQHRSGCEQPHGSVLSAWGQPTVGWMNVLEVEQARRALEPLLLASQPAKAEVALVYSDRAKTFMATEPLKGMNYRGLMTSYYARLLAMGIHRDVAPEGIDLQGRKMLLTPFLPYVSEAFIRKAITFVEQGGTWIIGPFTGGRTEEHTIPTDAALGKLEALGGVEACFSYPLDGSGAIGEAFGIQAPLGMWSTVFELRGASSVGTIIDGLTPGYSFLTEHRIGDGLLVMLGAMPTGEEGDAMLRAMFDHYASRAGATLRVDATSGTLVAPRVEADGRQLWAIVNMDGRGGTVTVPDGTVDAFTGELIAAGSLAVERYAYRVVRLPLVD</sequence>
<dbReference type="InterPro" id="IPR017853">
    <property type="entry name" value="GH"/>
</dbReference>
<gene>
    <name evidence="12" type="ORF">H8B09_01540</name>
</gene>
<keyword evidence="13" id="KW-1185">Reference proteome</keyword>
<accession>A0ABR8MQV7</accession>
<keyword evidence="4" id="KW-0479">Metal-binding</keyword>
<evidence type="ECO:0000256" key="4">
    <source>
        <dbReference type="ARBA" id="ARBA00022723"/>
    </source>
</evidence>
<dbReference type="SUPFAM" id="SSF52317">
    <property type="entry name" value="Class I glutamine amidotransferase-like"/>
    <property type="match status" value="1"/>
</dbReference>
<dbReference type="EC" id="3.2.1.23" evidence="3 8"/>